<name>A0A0G4J794_PLABS</name>
<comment type="similarity">
    <text evidence="2">Belongs to the alpha-ketoglutarate dehydrogenase family.</text>
</comment>
<protein>
    <recommendedName>
        <fullName evidence="5">Transketolase-like pyrimidine-binding domain-containing protein</fullName>
    </recommendedName>
</protein>
<dbReference type="AlphaFoldDB" id="A0A0G4J794"/>
<sequence length="911" mass="101246">MLSSRWARRVMWVPGRGQRWSSSQQGAAVAALVDAYRRLGHRRANIDPLGRRAPLPTPELDPEHHALTDLGSVVGIDVNVHGLPRGATFRDLIEQLDTTYCGSVGAEFMHIPCPDERRWLASAVESMHSSIPISPGHQMNMLSLMFQSELFDEFMQLKFGSFKRYGLDGSEVFLVAVQSCLARAGYHSVDDVVIGMPHRGRNNLLLTLLDYPPRALLAKVKGQSHTTIPGQIGSDDVISHIATTVTKSFGGSKHPIHVSLLHNPSHLEAVNPVALGKVRAIQDMAGDSEGDKCFAMEFHGDAAFAGQGVVTESLQLSQLRDFRTGGTVHVIVNNQIGFTTEPHRSRSGPYASDVASMIACPVFHVNGDDPEAVHRVASIAIDYRMTFKKDVIIDLLAYRKFGHNEVDEPQFTQPTMYANIRSRKSSAAIYAERLEQSGIRTGTLRSKLQQKLFKVLDEELKVSAEFKADPNWNFQGSWAGMRQASDMTTPVDTGVDSMLLRQVALASVQLPDHMTIHPRLMRSHVEARRDVVNAGRGIDWATAEAMAFGSLLHEGYNIRISGQDVQRGTFSQRHATFTDQKTDEQYTPLCHLGEDCGKFYPANSHLSEFAVLGFEFGYSWESPKNLVIWEAQFGDFWNTAQVIVDNFIATGEDKWIRQSGIVMLLPHGYDGAGPEHSSAKVERVLQLCSSDEFAQPDRVVNMSVVNCTTPSNYFHALRRQMHATHRKPLIVIAPKTILRLPEAVSTLDDMGPGSHLLPVLSDCSNEDCERVRRLAFVSGKIYYDLVKARSSVSNPEQYSIVRIEVQRLTSVTCPACLTVEQELCPFPFELIVKELNRYPRVEQVAWVQEEPSNAGCWTFVGPRLQRAIEASRTCSSIRLQYLGRKASASPAVGALEVHKKEAKSVIEALFH</sequence>
<dbReference type="EMBL" id="CDSF01000141">
    <property type="protein sequence ID" value="CEP03111.1"/>
    <property type="molecule type" value="Genomic_DNA"/>
</dbReference>
<dbReference type="SMART" id="SM00861">
    <property type="entry name" value="Transket_pyr"/>
    <property type="match status" value="1"/>
</dbReference>
<keyword evidence="4" id="KW-0786">Thiamine pyrophosphate</keyword>
<dbReference type="InterPro" id="IPR001017">
    <property type="entry name" value="DH_E1"/>
</dbReference>
<dbReference type="CDD" id="cd02016">
    <property type="entry name" value="TPP_E1_OGDC_like"/>
    <property type="match status" value="1"/>
</dbReference>
<keyword evidence="3" id="KW-0560">Oxidoreductase</keyword>
<dbReference type="InterPro" id="IPR005475">
    <property type="entry name" value="Transketolase-like_Pyr-bd"/>
</dbReference>
<dbReference type="Pfam" id="PF16870">
    <property type="entry name" value="OxoGdeHyase_C"/>
    <property type="match status" value="1"/>
</dbReference>
<dbReference type="Gene3D" id="1.10.287.1150">
    <property type="entry name" value="TPP helical domain"/>
    <property type="match status" value="1"/>
</dbReference>
<dbReference type="Gene3D" id="3.40.50.970">
    <property type="match status" value="1"/>
</dbReference>
<keyword evidence="7" id="KW-1185">Reference proteome</keyword>
<accession>A0A0G4J794</accession>
<evidence type="ECO:0000256" key="1">
    <source>
        <dbReference type="ARBA" id="ARBA00001964"/>
    </source>
</evidence>
<dbReference type="InterPro" id="IPR042179">
    <property type="entry name" value="KGD_C_sf"/>
</dbReference>
<dbReference type="GO" id="GO:0030976">
    <property type="term" value="F:thiamine pyrophosphate binding"/>
    <property type="evidence" value="ECO:0007669"/>
    <property type="project" value="InterPro"/>
</dbReference>
<proteinExistence type="inferred from homology"/>
<gene>
    <name evidence="6" type="ORF">PBRA_009329</name>
</gene>
<reference evidence="6 7" key="1">
    <citation type="submission" date="2015-02" db="EMBL/GenBank/DDBJ databases">
        <authorList>
            <person name="Chooi Y.-H."/>
        </authorList>
    </citation>
    <scope>NUCLEOTIDE SEQUENCE [LARGE SCALE GENOMIC DNA]</scope>
    <source>
        <strain evidence="6">E3</strain>
    </source>
</reference>
<evidence type="ECO:0000256" key="4">
    <source>
        <dbReference type="ARBA" id="ARBA00023052"/>
    </source>
</evidence>
<dbReference type="OrthoDB" id="413077at2759"/>
<dbReference type="PIRSF" id="PIRSF000157">
    <property type="entry name" value="Oxoglu_dh_E1"/>
    <property type="match status" value="1"/>
</dbReference>
<dbReference type="InterPro" id="IPR031717">
    <property type="entry name" value="ODO-1/KGD_C"/>
</dbReference>
<feature type="domain" description="Transketolase-like pyrimidine-binding" evidence="5">
    <location>
        <begin position="538"/>
        <end position="740"/>
    </location>
</feature>
<dbReference type="Gene3D" id="3.40.50.12470">
    <property type="match status" value="1"/>
</dbReference>
<dbReference type="Gene3D" id="3.40.50.11610">
    <property type="entry name" value="Multifunctional 2-oxoglutarate metabolism enzyme, C-terminal domain"/>
    <property type="match status" value="1"/>
</dbReference>
<dbReference type="Proteomes" id="UP000039324">
    <property type="component" value="Unassembled WGS sequence"/>
</dbReference>
<dbReference type="NCBIfam" id="TIGR00239">
    <property type="entry name" value="2oxo_dh_E1"/>
    <property type="match status" value="1"/>
</dbReference>
<dbReference type="PANTHER" id="PTHR23152:SF4">
    <property type="entry name" value="2-OXOADIPATE DEHYDROGENASE COMPLEX COMPONENT E1"/>
    <property type="match status" value="1"/>
</dbReference>
<organism evidence="6 7">
    <name type="scientific">Plasmodiophora brassicae</name>
    <name type="common">Clubroot disease agent</name>
    <dbReference type="NCBI Taxonomy" id="37360"/>
    <lineage>
        <taxon>Eukaryota</taxon>
        <taxon>Sar</taxon>
        <taxon>Rhizaria</taxon>
        <taxon>Endomyxa</taxon>
        <taxon>Phytomyxea</taxon>
        <taxon>Plasmodiophorida</taxon>
        <taxon>Plasmodiophoridae</taxon>
        <taxon>Plasmodiophora</taxon>
    </lineage>
</organism>
<evidence type="ECO:0000256" key="3">
    <source>
        <dbReference type="ARBA" id="ARBA00023002"/>
    </source>
</evidence>
<dbReference type="Pfam" id="PF02779">
    <property type="entry name" value="Transket_pyr"/>
    <property type="match status" value="1"/>
</dbReference>
<dbReference type="OMA" id="PAQYYHV"/>
<dbReference type="Pfam" id="PF00676">
    <property type="entry name" value="E1_dh"/>
    <property type="match status" value="1"/>
</dbReference>
<dbReference type="InterPro" id="IPR029061">
    <property type="entry name" value="THDP-binding"/>
</dbReference>
<comment type="cofactor">
    <cofactor evidence="1">
        <name>thiamine diphosphate</name>
        <dbReference type="ChEBI" id="CHEBI:58937"/>
    </cofactor>
</comment>
<dbReference type="GO" id="GO:0016624">
    <property type="term" value="F:oxidoreductase activity, acting on the aldehyde or oxo group of donors, disulfide as acceptor"/>
    <property type="evidence" value="ECO:0007669"/>
    <property type="project" value="InterPro"/>
</dbReference>
<dbReference type="PANTHER" id="PTHR23152">
    <property type="entry name" value="2-OXOGLUTARATE DEHYDROGENASE"/>
    <property type="match status" value="1"/>
</dbReference>
<evidence type="ECO:0000256" key="2">
    <source>
        <dbReference type="ARBA" id="ARBA00006936"/>
    </source>
</evidence>
<evidence type="ECO:0000313" key="7">
    <source>
        <dbReference type="Proteomes" id="UP000039324"/>
    </source>
</evidence>
<dbReference type="NCBIfam" id="NF006914">
    <property type="entry name" value="PRK09404.1"/>
    <property type="match status" value="1"/>
</dbReference>
<evidence type="ECO:0000313" key="6">
    <source>
        <dbReference type="EMBL" id="CEP03111.1"/>
    </source>
</evidence>
<dbReference type="NCBIfam" id="NF008907">
    <property type="entry name" value="PRK12270.1"/>
    <property type="match status" value="1"/>
</dbReference>
<dbReference type="InterPro" id="IPR011603">
    <property type="entry name" value="2oxoglutarate_DH_E1"/>
</dbReference>
<dbReference type="SUPFAM" id="SSF52518">
    <property type="entry name" value="Thiamin diphosphate-binding fold (THDP-binding)"/>
    <property type="match status" value="2"/>
</dbReference>
<evidence type="ECO:0000259" key="5">
    <source>
        <dbReference type="SMART" id="SM00861"/>
    </source>
</evidence>
<dbReference type="STRING" id="37360.A0A0G4J794"/>